<evidence type="ECO:0000313" key="1">
    <source>
        <dbReference type="EMBL" id="WXB94315.1"/>
    </source>
</evidence>
<protein>
    <recommendedName>
        <fullName evidence="3">Glycosyltransferase</fullName>
    </recommendedName>
</protein>
<dbReference type="RefSeq" id="WP_338753980.1">
    <property type="nucleotide sequence ID" value="NZ_CP147404.1"/>
</dbReference>
<dbReference type="SUPFAM" id="SSF48371">
    <property type="entry name" value="ARM repeat"/>
    <property type="match status" value="1"/>
</dbReference>
<keyword evidence="2" id="KW-1185">Reference proteome</keyword>
<reference evidence="1 2" key="1">
    <citation type="submission" date="2024-02" db="EMBL/GenBank/DDBJ databases">
        <title>Seven novel Bacillus-like species.</title>
        <authorList>
            <person name="Liu G."/>
        </authorList>
    </citation>
    <scope>NUCLEOTIDE SEQUENCE [LARGE SCALE GENOMIC DNA]</scope>
    <source>
        <strain evidence="1 2">FJAT-52991</strain>
    </source>
</reference>
<dbReference type="EMBL" id="CP147404">
    <property type="protein sequence ID" value="WXB94315.1"/>
    <property type="molecule type" value="Genomic_DNA"/>
</dbReference>
<evidence type="ECO:0008006" key="3">
    <source>
        <dbReference type="Google" id="ProtNLM"/>
    </source>
</evidence>
<dbReference type="Proteomes" id="UP001387364">
    <property type="component" value="Chromosome"/>
</dbReference>
<name>A0ABZ2N9N1_9BACI</name>
<evidence type="ECO:0000313" key="2">
    <source>
        <dbReference type="Proteomes" id="UP001387364"/>
    </source>
</evidence>
<accession>A0ABZ2N9N1</accession>
<sequence length="629" mass="69863">MNIELIAANKSLVGKEKSLQLSEGQIFSGKVVKILSNDMAEVMVGSNKLIAKLETPLQAGERYWFNVTSVENGLELKVVADSGSLRGNVQQMAESILKQLMLPPTKENKAFVQMMIKEGLPLTKDMVTKVGEWFAKSGINEGIQAIKAMIDRSLPFTKDVFQALVTAQSPVSFGKLAEQLAINLQNFTDPPESAVQLLRTIKEWQQPVTTRTVQQALTSLIEMATQPNQSSSERNVALHTLKSLGLVPNSASTIHEALEAIIQQWKVNDTKASDMSGNTQKLPIHAAINELQAAVTQMLTEANSQAIERLRQALLNVSQQAAVPQDIVDEIDLLLSALKENKRPQEQLPAIFKLATKLMTFNENQLEAVKGLALFLNQREETVIQNFRQEAANIVVKPQVSLTPEEALFQQLHSSVDNEARLQMMGKEAYALIKEAFTSLGVDLEARLGSKSTGEMNVEQMMKTQLLKLLGEEMPLSIRDLAEKMIGRINAQHILSAENGPLQQLIMQIPLNLFGFQTDLTLQWSGRKKENGQLDADYCRVLFYLNLEHLQETVIDMQVQNRIISLQIFNDTPGIQTLAAPMLPALKAGVETKGYQLSTVQFKQPEEKKVIPFVQAMNEQAYAGVDIRI</sequence>
<gene>
    <name evidence="1" type="ORF">WDJ61_06730</name>
</gene>
<proteinExistence type="predicted"/>
<organism evidence="1 2">
    <name type="scientific">Bacillus kandeliae</name>
    <dbReference type="NCBI Taxonomy" id="3129297"/>
    <lineage>
        <taxon>Bacteria</taxon>
        <taxon>Bacillati</taxon>
        <taxon>Bacillota</taxon>
        <taxon>Bacilli</taxon>
        <taxon>Bacillales</taxon>
        <taxon>Bacillaceae</taxon>
        <taxon>Bacillus</taxon>
    </lineage>
</organism>
<dbReference type="InterPro" id="IPR016024">
    <property type="entry name" value="ARM-type_fold"/>
</dbReference>